<evidence type="ECO:0000256" key="1">
    <source>
        <dbReference type="ARBA" id="ARBA00004651"/>
    </source>
</evidence>
<dbReference type="GO" id="GO:0034702">
    <property type="term" value="C:monoatomic ion channel complex"/>
    <property type="evidence" value="ECO:0007669"/>
    <property type="project" value="UniProtKB-KW"/>
</dbReference>
<keyword evidence="16" id="KW-1185">Reference proteome</keyword>
<keyword evidence="4" id="KW-1003">Cell membrane</keyword>
<dbReference type="GeneID" id="116299624"/>
<evidence type="ECO:0000256" key="2">
    <source>
        <dbReference type="ARBA" id="ARBA00015897"/>
    </source>
</evidence>
<reference evidence="17" key="1">
    <citation type="submission" date="2025-08" db="UniProtKB">
        <authorList>
            <consortium name="RefSeq"/>
        </authorList>
    </citation>
    <scope>IDENTIFICATION</scope>
    <source>
        <tissue evidence="17">Tentacle</tissue>
    </source>
</reference>
<keyword evidence="7 14" id="KW-1133">Transmembrane helix</keyword>
<evidence type="ECO:0000256" key="5">
    <source>
        <dbReference type="ARBA" id="ARBA00022692"/>
    </source>
</evidence>
<feature type="transmembrane region" description="Helical" evidence="14">
    <location>
        <begin position="96"/>
        <end position="118"/>
    </location>
</feature>
<dbReference type="SUPFAM" id="SSF81324">
    <property type="entry name" value="Voltage-gated potassium channels"/>
    <property type="match status" value="1"/>
</dbReference>
<organism evidence="16 17">
    <name type="scientific">Actinia tenebrosa</name>
    <name type="common">Australian red waratah sea anemone</name>
    <dbReference type="NCBI Taxonomy" id="6105"/>
    <lineage>
        <taxon>Eukaryota</taxon>
        <taxon>Metazoa</taxon>
        <taxon>Cnidaria</taxon>
        <taxon>Anthozoa</taxon>
        <taxon>Hexacorallia</taxon>
        <taxon>Actiniaria</taxon>
        <taxon>Actiniidae</taxon>
        <taxon>Actinia</taxon>
    </lineage>
</organism>
<dbReference type="PANTHER" id="PTHR46480:SF1">
    <property type="entry name" value="VOLTAGE-GATED HYDROGEN CHANNEL 1"/>
    <property type="match status" value="1"/>
</dbReference>
<evidence type="ECO:0000256" key="11">
    <source>
        <dbReference type="ARBA" id="ARBA00023303"/>
    </source>
</evidence>
<feature type="transmembrane region" description="Helical" evidence="14">
    <location>
        <begin position="61"/>
        <end position="84"/>
    </location>
</feature>
<dbReference type="Gene3D" id="1.20.120.350">
    <property type="entry name" value="Voltage-gated potassium channels. Chain C"/>
    <property type="match status" value="1"/>
</dbReference>
<evidence type="ECO:0000313" key="17">
    <source>
        <dbReference type="RefSeq" id="XP_031564162.1"/>
    </source>
</evidence>
<evidence type="ECO:0000256" key="4">
    <source>
        <dbReference type="ARBA" id="ARBA00022475"/>
    </source>
</evidence>
<sequence>MDPDDQQLVGRLSFDELSTDTAEMEVGGAGDSNLEVVPSTPWWKDNRAKLRELLHSQKAQYTVVGLVVLDCIIVIAELIVDLQILKVHHDNPAPHILHYISIAILSIFLIELILKMYAMGLDFLRHKMEVFDGIVVVVSFALDIAFSGSESAAEGASLLVILRLWRVTRIVNGIVMSVKIQAEKKIEQLTAENDELKEEIIKIKTRNAELEKEISALKGQ</sequence>
<evidence type="ECO:0000256" key="9">
    <source>
        <dbReference type="ARBA" id="ARBA00023065"/>
    </source>
</evidence>
<evidence type="ECO:0000259" key="15">
    <source>
        <dbReference type="Pfam" id="PF00520"/>
    </source>
</evidence>
<keyword evidence="10 14" id="KW-0472">Membrane</keyword>
<dbReference type="InterPro" id="IPR031846">
    <property type="entry name" value="Hvcn1"/>
</dbReference>
<dbReference type="RefSeq" id="XP_031564162.1">
    <property type="nucleotide sequence ID" value="XM_031708302.1"/>
</dbReference>
<evidence type="ECO:0000256" key="14">
    <source>
        <dbReference type="SAM" id="Phobius"/>
    </source>
</evidence>
<dbReference type="GO" id="GO:0005886">
    <property type="term" value="C:plasma membrane"/>
    <property type="evidence" value="ECO:0007669"/>
    <property type="project" value="UniProtKB-SubCell"/>
</dbReference>
<dbReference type="Proteomes" id="UP000515163">
    <property type="component" value="Unplaced"/>
</dbReference>
<feature type="domain" description="Ion transport" evidence="15">
    <location>
        <begin position="60"/>
        <end position="174"/>
    </location>
</feature>
<dbReference type="OrthoDB" id="427456at2759"/>
<gene>
    <name evidence="17" type="primary">LOC116299624</name>
</gene>
<dbReference type="AlphaFoldDB" id="A0A6P8IDD2"/>
<keyword evidence="8 13" id="KW-0175">Coiled coil</keyword>
<dbReference type="FunCoup" id="A0A6P8IDD2">
    <property type="interactions" value="126"/>
</dbReference>
<evidence type="ECO:0000313" key="16">
    <source>
        <dbReference type="Proteomes" id="UP000515163"/>
    </source>
</evidence>
<dbReference type="InterPro" id="IPR005821">
    <property type="entry name" value="Ion_trans_dom"/>
</dbReference>
<keyword evidence="5 14" id="KW-0812">Transmembrane</keyword>
<keyword evidence="11" id="KW-0407">Ion channel</keyword>
<dbReference type="Pfam" id="PF00520">
    <property type="entry name" value="Ion_trans"/>
    <property type="match status" value="1"/>
</dbReference>
<keyword evidence="6" id="KW-0851">Voltage-gated channel</keyword>
<feature type="coiled-coil region" evidence="13">
    <location>
        <begin position="179"/>
        <end position="220"/>
    </location>
</feature>
<dbReference type="InParanoid" id="A0A6P8IDD2"/>
<comment type="subcellular location">
    <subcellularLocation>
        <location evidence="1">Cell membrane</location>
        <topology evidence="1">Multi-pass membrane protein</topology>
    </subcellularLocation>
</comment>
<evidence type="ECO:0000256" key="6">
    <source>
        <dbReference type="ARBA" id="ARBA00022882"/>
    </source>
</evidence>
<dbReference type="InterPro" id="IPR027359">
    <property type="entry name" value="Volt_channel_dom_sf"/>
</dbReference>
<evidence type="ECO:0000256" key="8">
    <source>
        <dbReference type="ARBA" id="ARBA00023054"/>
    </source>
</evidence>
<evidence type="ECO:0000256" key="13">
    <source>
        <dbReference type="SAM" id="Coils"/>
    </source>
</evidence>
<dbReference type="GO" id="GO:0030171">
    <property type="term" value="F:voltage-gated proton channel activity"/>
    <property type="evidence" value="ECO:0007669"/>
    <property type="project" value="InterPro"/>
</dbReference>
<protein>
    <recommendedName>
        <fullName evidence="2">Voltage-gated hydrogen channel 1</fullName>
    </recommendedName>
    <alternativeName>
        <fullName evidence="12">Hydrogen voltage-gated channel 1</fullName>
    </alternativeName>
</protein>
<evidence type="ECO:0000256" key="12">
    <source>
        <dbReference type="ARBA" id="ARBA00031989"/>
    </source>
</evidence>
<evidence type="ECO:0000256" key="7">
    <source>
        <dbReference type="ARBA" id="ARBA00022989"/>
    </source>
</evidence>
<evidence type="ECO:0000256" key="10">
    <source>
        <dbReference type="ARBA" id="ARBA00023136"/>
    </source>
</evidence>
<proteinExistence type="predicted"/>
<keyword evidence="9" id="KW-0406">Ion transport</keyword>
<accession>A0A6P8IDD2</accession>
<dbReference type="PANTHER" id="PTHR46480">
    <property type="entry name" value="F20B24.22"/>
    <property type="match status" value="1"/>
</dbReference>
<name>A0A6P8IDD2_ACTTE</name>
<dbReference type="KEGG" id="aten:116299624"/>
<evidence type="ECO:0000256" key="3">
    <source>
        <dbReference type="ARBA" id="ARBA00022448"/>
    </source>
</evidence>
<keyword evidence="3" id="KW-0813">Transport</keyword>